<dbReference type="GeneID" id="110780487"/>
<dbReference type="Gene3D" id="3.40.630.20">
    <property type="entry name" value="Peptidase C15, pyroglutamyl peptidase I-like"/>
    <property type="match status" value="1"/>
</dbReference>
<sequence>MGSEGLALSAVTVHVTSFKKFHGVAENPTETIVRNLKEYMEKKGLPKGLALGSCNVLETTGLGEVAPLHQKLQSLLEKRHLTTNNFIADIEEGDSLYLDAKSSTKLLQEKQERYIL</sequence>
<accession>A0A9R0I1C7</accession>
<dbReference type="InterPro" id="IPR036440">
    <property type="entry name" value="Peptidase_C15-like_sf"/>
</dbReference>
<reference evidence="5" key="1">
    <citation type="journal article" date="2021" name="Nat. Commun.">
        <title>Genomic analyses provide insights into spinach domestication and the genetic basis of agronomic traits.</title>
        <authorList>
            <person name="Cai X."/>
            <person name="Sun X."/>
            <person name="Xu C."/>
            <person name="Sun H."/>
            <person name="Wang X."/>
            <person name="Ge C."/>
            <person name="Zhang Z."/>
            <person name="Wang Q."/>
            <person name="Fei Z."/>
            <person name="Jiao C."/>
            <person name="Wang Q."/>
        </authorList>
    </citation>
    <scope>NUCLEOTIDE SEQUENCE [LARGE SCALE GENOMIC DNA]</scope>
    <source>
        <strain evidence="5">cv. Varoflay</strain>
    </source>
</reference>
<dbReference type="OrthoDB" id="1737887at2759"/>
<dbReference type="GO" id="GO:0008234">
    <property type="term" value="F:cysteine-type peptidase activity"/>
    <property type="evidence" value="ECO:0007669"/>
    <property type="project" value="UniProtKB-KW"/>
</dbReference>
<keyword evidence="5" id="KW-1185">Reference proteome</keyword>
<evidence type="ECO:0000256" key="3">
    <source>
        <dbReference type="ARBA" id="ARBA00022801"/>
    </source>
</evidence>
<evidence type="ECO:0000256" key="1">
    <source>
        <dbReference type="ARBA" id="ARBA00006641"/>
    </source>
</evidence>
<dbReference type="AlphaFoldDB" id="A0A9R0I1C7"/>
<comment type="similarity">
    <text evidence="1">Belongs to the peptidase C15 family.</text>
</comment>
<protein>
    <submittedName>
        <fullName evidence="6">Uncharacterized protein</fullName>
    </submittedName>
</protein>
<evidence type="ECO:0000313" key="5">
    <source>
        <dbReference type="Proteomes" id="UP000813463"/>
    </source>
</evidence>
<reference evidence="6" key="2">
    <citation type="submission" date="2025-08" db="UniProtKB">
        <authorList>
            <consortium name="RefSeq"/>
        </authorList>
    </citation>
    <scope>IDENTIFICATION</scope>
    <source>
        <tissue evidence="6">Leaf</tissue>
    </source>
</reference>
<evidence type="ECO:0000256" key="2">
    <source>
        <dbReference type="ARBA" id="ARBA00022670"/>
    </source>
</evidence>
<dbReference type="Proteomes" id="UP000813463">
    <property type="component" value="Chromosome 3"/>
</dbReference>
<keyword evidence="3" id="KW-0378">Hydrolase</keyword>
<keyword evidence="2" id="KW-0645">Protease</keyword>
<evidence type="ECO:0000256" key="4">
    <source>
        <dbReference type="ARBA" id="ARBA00022807"/>
    </source>
</evidence>
<dbReference type="PANTHER" id="PTHR23402:SF1">
    <property type="entry name" value="PYROGLUTAMYL-PEPTIDASE I"/>
    <property type="match status" value="1"/>
</dbReference>
<dbReference type="SUPFAM" id="SSF53182">
    <property type="entry name" value="Pyrrolidone carboxyl peptidase (pyroglutamate aminopeptidase)"/>
    <property type="match status" value="1"/>
</dbReference>
<name>A0A9R0I1C7_SPIOL</name>
<dbReference type="PANTHER" id="PTHR23402">
    <property type="entry name" value="PROTEASE FAMILY C15 PYROGLUTAMYL-PEPTIDASE I-RELATED"/>
    <property type="match status" value="1"/>
</dbReference>
<dbReference type="GO" id="GO:0006508">
    <property type="term" value="P:proteolysis"/>
    <property type="evidence" value="ECO:0007669"/>
    <property type="project" value="UniProtKB-KW"/>
</dbReference>
<dbReference type="InterPro" id="IPR016125">
    <property type="entry name" value="Peptidase_C15-like"/>
</dbReference>
<dbReference type="KEGG" id="soe:110780487"/>
<organism evidence="5 6">
    <name type="scientific">Spinacia oleracea</name>
    <name type="common">Spinach</name>
    <dbReference type="NCBI Taxonomy" id="3562"/>
    <lineage>
        <taxon>Eukaryota</taxon>
        <taxon>Viridiplantae</taxon>
        <taxon>Streptophyta</taxon>
        <taxon>Embryophyta</taxon>
        <taxon>Tracheophyta</taxon>
        <taxon>Spermatophyta</taxon>
        <taxon>Magnoliopsida</taxon>
        <taxon>eudicotyledons</taxon>
        <taxon>Gunneridae</taxon>
        <taxon>Pentapetalae</taxon>
        <taxon>Caryophyllales</taxon>
        <taxon>Chenopodiaceae</taxon>
        <taxon>Chenopodioideae</taxon>
        <taxon>Anserineae</taxon>
        <taxon>Spinacia</taxon>
    </lineage>
</organism>
<evidence type="ECO:0000313" key="6">
    <source>
        <dbReference type="RefSeq" id="XP_021840560.1"/>
    </source>
</evidence>
<proteinExistence type="inferred from homology"/>
<dbReference type="RefSeq" id="XP_021840560.1">
    <property type="nucleotide sequence ID" value="XM_021984868.1"/>
</dbReference>
<gene>
    <name evidence="6" type="primary">LOC110780487</name>
</gene>
<keyword evidence="4" id="KW-0788">Thiol protease</keyword>